<dbReference type="InterPro" id="IPR031322">
    <property type="entry name" value="Shikimate/glucono_kinase"/>
</dbReference>
<feature type="binding site" evidence="16">
    <location>
        <position position="58"/>
    </location>
    <ligand>
        <name>substrate</name>
    </ligand>
</feature>
<evidence type="ECO:0000256" key="6">
    <source>
        <dbReference type="ARBA" id="ARBA00022605"/>
    </source>
</evidence>
<dbReference type="GO" id="GO:0005524">
    <property type="term" value="F:ATP binding"/>
    <property type="evidence" value="ECO:0007669"/>
    <property type="project" value="UniProtKB-UniRule"/>
</dbReference>
<accession>A0A7M1QYZ4</accession>
<keyword evidence="21" id="KW-1185">Reference proteome</keyword>
<feature type="binding site" evidence="17">
    <location>
        <begin position="294"/>
        <end position="295"/>
    </location>
    <ligand>
        <name>NAD(+)</name>
        <dbReference type="ChEBI" id="CHEBI:57540"/>
    </ligand>
</feature>
<dbReference type="Gene3D" id="3.40.50.1970">
    <property type="match status" value="1"/>
</dbReference>
<feature type="binding site" evidence="16">
    <location>
        <position position="118"/>
    </location>
    <ligand>
        <name>ATP</name>
        <dbReference type="ChEBI" id="CHEBI:30616"/>
    </ligand>
</feature>
<evidence type="ECO:0000313" key="21">
    <source>
        <dbReference type="Proteomes" id="UP000595053"/>
    </source>
</evidence>
<comment type="cofactor">
    <cofactor evidence="16">
        <name>Mg(2+)</name>
        <dbReference type="ChEBI" id="CHEBI:18420"/>
    </cofactor>
    <text evidence="16">Binds 1 Mg(2+) ion per subunit.</text>
</comment>
<dbReference type="InterPro" id="IPR030960">
    <property type="entry name" value="DHQS/DOIS_N"/>
</dbReference>
<feature type="binding site" evidence="16">
    <location>
        <begin position="12"/>
        <end position="17"/>
    </location>
    <ligand>
        <name>ATP</name>
        <dbReference type="ChEBI" id="CHEBI:30616"/>
    </ligand>
</feature>
<keyword evidence="9 16" id="KW-0418">Kinase</keyword>
<evidence type="ECO:0000256" key="16">
    <source>
        <dbReference type="HAMAP-Rule" id="MF_00109"/>
    </source>
</evidence>
<dbReference type="EC" id="4.2.3.4" evidence="17"/>
<dbReference type="GO" id="GO:0009073">
    <property type="term" value="P:aromatic amino acid family biosynthetic process"/>
    <property type="evidence" value="ECO:0007669"/>
    <property type="project" value="UniProtKB-KW"/>
</dbReference>
<dbReference type="SUPFAM" id="SSF52540">
    <property type="entry name" value="P-loop containing nucleoside triphosphate hydrolases"/>
    <property type="match status" value="1"/>
</dbReference>
<keyword evidence="13 17" id="KW-0456">Lyase</keyword>
<feature type="domain" description="3-dehydroquinate synthase C-terminal" evidence="19">
    <location>
        <begin position="346"/>
        <end position="485"/>
    </location>
</feature>
<dbReference type="Pfam" id="PF01202">
    <property type="entry name" value="SKI"/>
    <property type="match status" value="1"/>
</dbReference>
<evidence type="ECO:0000256" key="3">
    <source>
        <dbReference type="ARBA" id="ARBA00004661"/>
    </source>
</evidence>
<dbReference type="HAMAP" id="MF_00109">
    <property type="entry name" value="Shikimate_kinase"/>
    <property type="match status" value="1"/>
</dbReference>
<comment type="catalytic activity">
    <reaction evidence="15 16">
        <text>shikimate + ATP = 3-phosphoshikimate + ADP + H(+)</text>
        <dbReference type="Rhea" id="RHEA:13121"/>
        <dbReference type="ChEBI" id="CHEBI:15378"/>
        <dbReference type="ChEBI" id="CHEBI:30616"/>
        <dbReference type="ChEBI" id="CHEBI:36208"/>
        <dbReference type="ChEBI" id="CHEBI:145989"/>
        <dbReference type="ChEBI" id="CHEBI:456216"/>
        <dbReference type="EC" id="2.7.1.71"/>
    </reaction>
</comment>
<comment type="cofactor">
    <cofactor evidence="2 17">
        <name>NAD(+)</name>
        <dbReference type="ChEBI" id="CHEBI:57540"/>
    </cofactor>
</comment>
<sequence>MGARAIFIGMPGAGKSTVGRRAAAALGLEFRDSDELIAQRAGRSVETIFATDGEDVFRELEADAVEWAVEEFDGILALGGGAVLHERTRRLLAGQHVVLIEATDEELVRRVSRSRTVRPLLREDPQAGILRLRRQRSTLYHGVASYVVLSDARPVSRVVDEVVSHLKNPYARIGVGGSEEYDVVIGSGLASEVVRLAATKAAAFVVYGKDVEQYAQPIITELRIADVPTALFGVPRGEDCKSTDVLLDGWRAAGEARLGRDGVVIAIGGGATTDLGGFLAASWLRGVAVIQVPTTLLAMVDAAVGGKTGINSEHGKNMIGAFHPPLGVFCDVYTLASLDREELRAGMGEVAKCAMIADTEIGRIIDRSADPFGGEDLFELISRSVQVKAEVVSADLRESGRREFLNYGHTLAHAIELHSHYSVRHGEAVAVGCVFAAALSEAAGVGRRGLVEHHRALLSKLGLPTTYAGASREELLQIMGSDKKVRDGKLRFVVLRDLGAPEILLAPTHDQLSRAFEAVGL</sequence>
<evidence type="ECO:0000256" key="8">
    <source>
        <dbReference type="ARBA" id="ARBA00022741"/>
    </source>
</evidence>
<keyword evidence="6 17" id="KW-0028">Amino-acid biosynthesis</keyword>
<evidence type="ECO:0000256" key="5">
    <source>
        <dbReference type="ARBA" id="ARBA00022490"/>
    </source>
</evidence>
<dbReference type="GO" id="GO:0000287">
    <property type="term" value="F:magnesium ion binding"/>
    <property type="evidence" value="ECO:0007669"/>
    <property type="project" value="UniProtKB-UniRule"/>
</dbReference>
<evidence type="ECO:0000313" key="20">
    <source>
        <dbReference type="EMBL" id="QOR46515.1"/>
    </source>
</evidence>
<evidence type="ECO:0000256" key="2">
    <source>
        <dbReference type="ARBA" id="ARBA00001911"/>
    </source>
</evidence>
<dbReference type="EMBL" id="CP063213">
    <property type="protein sequence ID" value="QOR46515.1"/>
    <property type="molecule type" value="Genomic_DNA"/>
</dbReference>
<proteinExistence type="inferred from homology"/>
<feature type="binding site" evidence="16">
    <location>
        <position position="80"/>
    </location>
    <ligand>
        <name>substrate</name>
    </ligand>
</feature>
<dbReference type="PANTHER" id="PTHR43622">
    <property type="entry name" value="3-DEHYDROQUINATE SYNTHASE"/>
    <property type="match status" value="1"/>
</dbReference>
<evidence type="ECO:0000256" key="7">
    <source>
        <dbReference type="ARBA" id="ARBA00022679"/>
    </source>
</evidence>
<comment type="function">
    <text evidence="16">Catalyzes the specific phosphorylation of the 3-hydroxyl group of shikimic acid using ATP as a cosubstrate.</text>
</comment>
<evidence type="ECO:0000256" key="4">
    <source>
        <dbReference type="ARBA" id="ARBA00004842"/>
    </source>
</evidence>
<dbReference type="UniPathway" id="UPA00053">
    <property type="reaction ID" value="UER00085"/>
</dbReference>
<feature type="binding site" evidence="17">
    <location>
        <position position="425"/>
    </location>
    <ligand>
        <name>Zn(2+)</name>
        <dbReference type="ChEBI" id="CHEBI:29105"/>
    </ligand>
</feature>
<protein>
    <recommendedName>
        <fullName evidence="16 17">Multifunctional fusion protein</fullName>
    </recommendedName>
    <domain>
        <recommendedName>
            <fullName evidence="16">Shikimate kinase</fullName>
            <shortName evidence="16">SK</shortName>
            <ecNumber evidence="16">2.7.1.71</ecNumber>
        </recommendedName>
    </domain>
    <domain>
        <recommendedName>
            <fullName evidence="17">3-dehydroquinate synthase</fullName>
            <shortName evidence="17">DHQS</shortName>
            <ecNumber evidence="17">4.2.3.4</ecNumber>
        </recommendedName>
    </domain>
</protein>
<dbReference type="EC" id="2.7.1.71" evidence="16"/>
<dbReference type="Proteomes" id="UP000595053">
    <property type="component" value="Chromosome"/>
</dbReference>
<dbReference type="InterPro" id="IPR050071">
    <property type="entry name" value="Dehydroquinate_synthase"/>
</dbReference>
<comment type="subunit">
    <text evidence="16">Monomer.</text>
</comment>
<dbReference type="InterPro" id="IPR056179">
    <property type="entry name" value="DHQS_C"/>
</dbReference>
<evidence type="ECO:0000259" key="18">
    <source>
        <dbReference type="Pfam" id="PF01761"/>
    </source>
</evidence>
<comment type="caution">
    <text evidence="17">Lacks conserved residue(s) required for the propagation of feature annotation.</text>
</comment>
<feature type="binding site" evidence="17">
    <location>
        <position position="307"/>
    </location>
    <ligand>
        <name>NAD(+)</name>
        <dbReference type="ChEBI" id="CHEBI:57540"/>
    </ligand>
</feature>
<dbReference type="Gene3D" id="3.40.50.300">
    <property type="entry name" value="P-loop containing nucleotide triphosphate hydrolases"/>
    <property type="match status" value="1"/>
</dbReference>
<comment type="pathway">
    <text evidence="3 17">Metabolic intermediate biosynthesis; chorismate biosynthesis; chorismate from D-erythrose 4-phosphate and phosphoenolpyruvate: step 2/7.</text>
</comment>
<dbReference type="GO" id="GO:0004765">
    <property type="term" value="F:shikimate kinase activity"/>
    <property type="evidence" value="ECO:0007669"/>
    <property type="project" value="UniProtKB-UniRule"/>
</dbReference>
<feature type="binding site" evidence="16">
    <location>
        <position position="16"/>
    </location>
    <ligand>
        <name>Mg(2+)</name>
        <dbReference type="ChEBI" id="CHEBI:18420"/>
    </ligand>
</feature>
<dbReference type="AlphaFoldDB" id="A0A7M1QYZ4"/>
<dbReference type="GO" id="GO:0008652">
    <property type="term" value="P:amino acid biosynthetic process"/>
    <property type="evidence" value="ECO:0007669"/>
    <property type="project" value="UniProtKB-KW"/>
</dbReference>
<dbReference type="PANTHER" id="PTHR43622:SF7">
    <property type="entry name" value="3-DEHYDROQUINATE SYNTHASE, CHLOROPLASTIC"/>
    <property type="match status" value="1"/>
</dbReference>
<gene>
    <name evidence="17 20" type="primary">aroB</name>
    <name evidence="16" type="synonym">aroK</name>
    <name evidence="20" type="ORF">INS88_04820</name>
</gene>
<dbReference type="InterPro" id="IPR027417">
    <property type="entry name" value="P-loop_NTPase"/>
</dbReference>
<dbReference type="RefSeq" id="WP_197551703.1">
    <property type="nucleotide sequence ID" value="NZ_CP063213.1"/>
</dbReference>
<keyword evidence="16" id="KW-0460">Magnesium</keyword>
<keyword evidence="17" id="KW-0479">Metal-binding</keyword>
<evidence type="ECO:0000256" key="12">
    <source>
        <dbReference type="ARBA" id="ARBA00023141"/>
    </source>
</evidence>
<keyword evidence="17" id="KW-0862">Zinc</keyword>
<keyword evidence="8 17" id="KW-0547">Nucleotide-binding</keyword>
<evidence type="ECO:0000259" key="19">
    <source>
        <dbReference type="Pfam" id="PF24621"/>
    </source>
</evidence>
<evidence type="ECO:0000256" key="13">
    <source>
        <dbReference type="ARBA" id="ARBA00023239"/>
    </source>
</evidence>
<dbReference type="InterPro" id="IPR016037">
    <property type="entry name" value="DHQ_synth_AroB"/>
</dbReference>
<dbReference type="GO" id="GO:0003856">
    <property type="term" value="F:3-dehydroquinate synthase activity"/>
    <property type="evidence" value="ECO:0007669"/>
    <property type="project" value="UniProtKB-UniRule"/>
</dbReference>
<organism evidence="20 21">
    <name type="scientific">Trueperella pecoris</name>
    <dbReference type="NCBI Taxonomy" id="2733571"/>
    <lineage>
        <taxon>Bacteria</taxon>
        <taxon>Bacillati</taxon>
        <taxon>Actinomycetota</taxon>
        <taxon>Actinomycetes</taxon>
        <taxon>Actinomycetales</taxon>
        <taxon>Actinomycetaceae</taxon>
        <taxon>Trueperella</taxon>
    </lineage>
</organism>
<keyword evidence="5 17" id="KW-0963">Cytoplasm</keyword>
<evidence type="ECO:0000256" key="11">
    <source>
        <dbReference type="ARBA" id="ARBA00023027"/>
    </source>
</evidence>
<comment type="similarity">
    <text evidence="16">Belongs to the shikimate kinase family.</text>
</comment>
<dbReference type="SUPFAM" id="SSF56796">
    <property type="entry name" value="Dehydroquinate synthase-like"/>
    <property type="match status" value="1"/>
</dbReference>
<dbReference type="CDD" id="cd00464">
    <property type="entry name" value="SK"/>
    <property type="match status" value="1"/>
</dbReference>
<dbReference type="Gene3D" id="1.20.1090.10">
    <property type="entry name" value="Dehydroquinate synthase-like - alpha domain"/>
    <property type="match status" value="1"/>
</dbReference>
<evidence type="ECO:0000256" key="14">
    <source>
        <dbReference type="ARBA" id="ARBA00023268"/>
    </source>
</evidence>
<feature type="binding site" evidence="16">
    <location>
        <position position="136"/>
    </location>
    <ligand>
        <name>substrate</name>
    </ligand>
</feature>
<keyword evidence="17" id="KW-0170">Cobalt</keyword>
<dbReference type="GO" id="GO:0005737">
    <property type="term" value="C:cytoplasm"/>
    <property type="evidence" value="ECO:0007669"/>
    <property type="project" value="UniProtKB-SubCell"/>
</dbReference>
<keyword evidence="7 16" id="KW-0808">Transferase</keyword>
<dbReference type="Pfam" id="PF01761">
    <property type="entry name" value="DHQ_synthase"/>
    <property type="match status" value="1"/>
</dbReference>
<comment type="similarity">
    <text evidence="17">Belongs to the sugar phosphate cyclases superfamily. Dehydroquinate synthase family.</text>
</comment>
<feature type="binding site" evidence="17">
    <location>
        <begin position="270"/>
        <end position="274"/>
    </location>
    <ligand>
        <name>NAD(+)</name>
        <dbReference type="ChEBI" id="CHEBI:57540"/>
    </ligand>
</feature>
<name>A0A7M1QYZ4_9ACTO</name>
<feature type="domain" description="3-dehydroquinate synthase N-terminal" evidence="18">
    <location>
        <begin position="234"/>
        <end position="344"/>
    </location>
</feature>
<dbReference type="CDD" id="cd08195">
    <property type="entry name" value="DHQS"/>
    <property type="match status" value="1"/>
</dbReference>
<dbReference type="GO" id="GO:0009423">
    <property type="term" value="P:chorismate biosynthetic process"/>
    <property type="evidence" value="ECO:0007669"/>
    <property type="project" value="UniProtKB-UniRule"/>
</dbReference>
<evidence type="ECO:0000256" key="10">
    <source>
        <dbReference type="ARBA" id="ARBA00022840"/>
    </source>
</evidence>
<feature type="binding site" evidence="16">
    <location>
        <position position="34"/>
    </location>
    <ligand>
        <name>substrate</name>
    </ligand>
</feature>
<keyword evidence="11 17" id="KW-0520">NAD</keyword>
<feature type="binding site" evidence="17">
    <location>
        <position position="409"/>
    </location>
    <ligand>
        <name>Zn(2+)</name>
        <dbReference type="ChEBI" id="CHEBI:29105"/>
    </ligand>
</feature>
<reference evidence="20 21" key="1">
    <citation type="submission" date="2020-10" db="EMBL/GenBank/DDBJ databases">
        <title>Trueperella pecoris sp. nov. isolated from bovine and porcine specimens.</title>
        <authorList>
            <person name="Schoenecker L."/>
            <person name="Schnydrig P."/>
            <person name="Brodard I."/>
            <person name="Thomann A."/>
            <person name="Hemphill A."/>
            <person name="Rodriguez-Campos S."/>
            <person name="Perreten V."/>
            <person name="Jores J."/>
            <person name="Kittl S."/>
        </authorList>
    </citation>
    <scope>NUCLEOTIDE SEQUENCE [LARGE SCALE GENOMIC DNA]</scope>
    <source>
        <strain evidence="20 21">15A0121</strain>
    </source>
</reference>
<dbReference type="InterPro" id="IPR000623">
    <property type="entry name" value="Shikimate_kinase/TSH1"/>
</dbReference>
<keyword evidence="14" id="KW-0511">Multifunctional enzyme</keyword>
<dbReference type="PRINTS" id="PR01100">
    <property type="entry name" value="SHIKIMTKNASE"/>
</dbReference>
<keyword evidence="10 16" id="KW-0067">ATP-binding</keyword>
<dbReference type="NCBIfam" id="TIGR01357">
    <property type="entry name" value="aroB"/>
    <property type="match status" value="1"/>
</dbReference>
<comment type="cofactor">
    <cofactor evidence="17">
        <name>Co(2+)</name>
        <dbReference type="ChEBI" id="CHEBI:48828"/>
    </cofactor>
    <cofactor evidence="17">
        <name>Zn(2+)</name>
        <dbReference type="ChEBI" id="CHEBI:29105"/>
    </cofactor>
    <text evidence="17">Binds 1 divalent metal cation per subunit. Can use either Co(2+) or Zn(2+).</text>
</comment>
<dbReference type="Pfam" id="PF24621">
    <property type="entry name" value="DHQS_C"/>
    <property type="match status" value="1"/>
</dbReference>
<dbReference type="HAMAP" id="MF_00110">
    <property type="entry name" value="DHQ_synthase"/>
    <property type="match status" value="1"/>
</dbReference>
<comment type="pathway">
    <text evidence="4 16">Metabolic intermediate biosynthesis; chorismate biosynthesis; chorismate from D-erythrose 4-phosphate and phosphoenolpyruvate: step 5/7.</text>
</comment>
<dbReference type="PROSITE" id="PS01128">
    <property type="entry name" value="SHIKIMATE_KINASE"/>
    <property type="match status" value="1"/>
</dbReference>
<feature type="binding site" evidence="16">
    <location>
        <position position="153"/>
    </location>
    <ligand>
        <name>ATP</name>
        <dbReference type="ChEBI" id="CHEBI:30616"/>
    </ligand>
</feature>
<feature type="binding site" evidence="17">
    <location>
        <position position="316"/>
    </location>
    <ligand>
        <name>NAD(+)</name>
        <dbReference type="ChEBI" id="CHEBI:57540"/>
    </ligand>
</feature>
<evidence type="ECO:0000256" key="15">
    <source>
        <dbReference type="ARBA" id="ARBA00048567"/>
    </source>
</evidence>
<keyword evidence="12 17" id="KW-0057">Aromatic amino acid biosynthesis</keyword>
<comment type="subcellular location">
    <subcellularLocation>
        <location evidence="17">Cytoplasm</location>
    </subcellularLocation>
</comment>
<evidence type="ECO:0000256" key="17">
    <source>
        <dbReference type="HAMAP-Rule" id="MF_00110"/>
    </source>
</evidence>
<evidence type="ECO:0000256" key="1">
    <source>
        <dbReference type="ARBA" id="ARBA00001393"/>
    </source>
</evidence>
<dbReference type="InterPro" id="IPR023000">
    <property type="entry name" value="Shikimate_kinase_CS"/>
</dbReference>
<evidence type="ECO:0000256" key="9">
    <source>
        <dbReference type="ARBA" id="ARBA00022777"/>
    </source>
</evidence>
<comment type="function">
    <text evidence="17">Catalyzes the conversion of 3-deoxy-D-arabino-heptulosonate 7-phosphate (DAHP) to dehydroquinate (DHQ).</text>
</comment>
<feature type="binding site" evidence="17">
    <location>
        <position position="349"/>
    </location>
    <ligand>
        <name>Zn(2+)</name>
        <dbReference type="ChEBI" id="CHEBI:29105"/>
    </ligand>
</feature>
<comment type="catalytic activity">
    <reaction evidence="1 17">
        <text>7-phospho-2-dehydro-3-deoxy-D-arabino-heptonate = 3-dehydroquinate + phosphate</text>
        <dbReference type="Rhea" id="RHEA:21968"/>
        <dbReference type="ChEBI" id="CHEBI:32364"/>
        <dbReference type="ChEBI" id="CHEBI:43474"/>
        <dbReference type="ChEBI" id="CHEBI:58394"/>
        <dbReference type="EC" id="4.2.3.4"/>
    </reaction>
</comment>